<dbReference type="GO" id="GO:0004016">
    <property type="term" value="F:adenylate cyclase activity"/>
    <property type="evidence" value="ECO:0007669"/>
    <property type="project" value="UniProtKB-ARBA"/>
</dbReference>
<dbReference type="Pfam" id="PF05226">
    <property type="entry name" value="CHASE2"/>
    <property type="match status" value="1"/>
</dbReference>
<dbReference type="InterPro" id="IPR007890">
    <property type="entry name" value="CHASE2"/>
</dbReference>
<evidence type="ECO:0000256" key="1">
    <source>
        <dbReference type="SAM" id="Phobius"/>
    </source>
</evidence>
<dbReference type="Proteomes" id="UP000295129">
    <property type="component" value="Unassembled WGS sequence"/>
</dbReference>
<dbReference type="InterPro" id="IPR029787">
    <property type="entry name" value="Nucleotide_cyclase"/>
</dbReference>
<dbReference type="PANTHER" id="PTHR43081:SF1">
    <property type="entry name" value="ADENYLATE CYCLASE, TERMINAL-DIFFERENTIATION SPECIFIC"/>
    <property type="match status" value="1"/>
</dbReference>
<dbReference type="Pfam" id="PF00211">
    <property type="entry name" value="Guanylate_cyc"/>
    <property type="match status" value="1"/>
</dbReference>
<dbReference type="Gene3D" id="3.30.70.1230">
    <property type="entry name" value="Nucleotide cyclase"/>
    <property type="match status" value="1"/>
</dbReference>
<accession>A0A4R6DU70</accession>
<dbReference type="InterPro" id="IPR050697">
    <property type="entry name" value="Adenylyl/Guanylyl_Cyclase_3/4"/>
</dbReference>
<feature type="domain" description="Guanylate cyclase" evidence="2">
    <location>
        <begin position="465"/>
        <end position="597"/>
    </location>
</feature>
<keyword evidence="4" id="KW-1185">Reference proteome</keyword>
<feature type="transmembrane region" description="Helical" evidence="1">
    <location>
        <begin position="346"/>
        <end position="367"/>
    </location>
</feature>
<organism evidence="3 4">
    <name type="scientific">Azoarcus indigens</name>
    <dbReference type="NCBI Taxonomy" id="29545"/>
    <lineage>
        <taxon>Bacteria</taxon>
        <taxon>Pseudomonadati</taxon>
        <taxon>Pseudomonadota</taxon>
        <taxon>Betaproteobacteria</taxon>
        <taxon>Rhodocyclales</taxon>
        <taxon>Zoogloeaceae</taxon>
        <taxon>Azoarcus</taxon>
    </lineage>
</organism>
<dbReference type="SMART" id="SM01080">
    <property type="entry name" value="CHASE2"/>
    <property type="match status" value="1"/>
</dbReference>
<keyword evidence="1" id="KW-1133">Transmembrane helix</keyword>
<dbReference type="EMBL" id="SNVV01000014">
    <property type="protein sequence ID" value="TDN48677.1"/>
    <property type="molecule type" value="Genomic_DNA"/>
</dbReference>
<dbReference type="GO" id="GO:0035556">
    <property type="term" value="P:intracellular signal transduction"/>
    <property type="evidence" value="ECO:0007669"/>
    <property type="project" value="InterPro"/>
</dbReference>
<comment type="caution">
    <text evidence="3">The sequence shown here is derived from an EMBL/GenBank/DDBJ whole genome shotgun (WGS) entry which is preliminary data.</text>
</comment>
<feature type="transmembrane region" description="Helical" evidence="1">
    <location>
        <begin position="374"/>
        <end position="393"/>
    </location>
</feature>
<dbReference type="OrthoDB" id="9802500at2"/>
<evidence type="ECO:0000313" key="4">
    <source>
        <dbReference type="Proteomes" id="UP000295129"/>
    </source>
</evidence>
<protein>
    <submittedName>
        <fullName evidence="3">Adenylate/guanylate cyclase</fullName>
    </submittedName>
</protein>
<dbReference type="PROSITE" id="PS50125">
    <property type="entry name" value="GUANYLATE_CYCLASE_2"/>
    <property type="match status" value="1"/>
</dbReference>
<dbReference type="SUPFAM" id="SSF55073">
    <property type="entry name" value="Nucleotide cyclase"/>
    <property type="match status" value="1"/>
</dbReference>
<dbReference type="AlphaFoldDB" id="A0A4R6DU70"/>
<name>A0A4R6DU70_9RHOO</name>
<reference evidence="3 4" key="1">
    <citation type="submission" date="2019-03" db="EMBL/GenBank/DDBJ databases">
        <title>Genomic Encyclopedia of Type Strains, Phase IV (KMG-IV): sequencing the most valuable type-strain genomes for metagenomic binning, comparative biology and taxonomic classification.</title>
        <authorList>
            <person name="Goeker M."/>
        </authorList>
    </citation>
    <scope>NUCLEOTIDE SEQUENCE [LARGE SCALE GENOMIC DNA]</scope>
    <source>
        <strain evidence="3 4">DSM 12121</strain>
    </source>
</reference>
<keyword evidence="1" id="KW-0472">Membrane</keyword>
<evidence type="ECO:0000259" key="2">
    <source>
        <dbReference type="PROSITE" id="PS50125"/>
    </source>
</evidence>
<dbReference type="SMART" id="SM00044">
    <property type="entry name" value="CYCc"/>
    <property type="match status" value="1"/>
</dbReference>
<keyword evidence="1" id="KW-0812">Transmembrane</keyword>
<gene>
    <name evidence="3" type="ORF">C7389_11464</name>
</gene>
<evidence type="ECO:0000313" key="3">
    <source>
        <dbReference type="EMBL" id="TDN48677.1"/>
    </source>
</evidence>
<proteinExistence type="predicted"/>
<dbReference type="PANTHER" id="PTHR43081">
    <property type="entry name" value="ADENYLATE CYCLASE, TERMINAL-DIFFERENTIATION SPECIFIC-RELATED"/>
    <property type="match status" value="1"/>
</dbReference>
<dbReference type="GO" id="GO:0009190">
    <property type="term" value="P:cyclic nucleotide biosynthetic process"/>
    <property type="evidence" value="ECO:0007669"/>
    <property type="project" value="InterPro"/>
</dbReference>
<feature type="transmembrane region" description="Helical" evidence="1">
    <location>
        <begin position="405"/>
        <end position="424"/>
    </location>
</feature>
<sequence length="706" mass="74757">MSFRHRISSAALSIPLLIAVLGLALQLLEPQAVLALRHAVFDQFQRWQPRTAAEAKVRVVDFDEESLARLGQWPWPRTRLAELLQRLDGAGAAAVGFDVLFAEADRSSPAAVGALWQVPASLRGALAGLPDHDEAFAAALAQAPAALGFVAVERGALPRDFAWPFRFVLSGAPQVNGLFHFDAAVMPLPVLAQAAPGLGAISFVPDPDGVVRRVPMVFRLGGATVPALVAEVLRLEQGARNYTLLADGEGRLAGLRVGSRELATNERGEVWVHYARPDAALYLPAWQVLAGEVDAELRGRLVLVGSSAQGLMDLRFNPVSGPMPGVEVHAQVLEQILAGDVLQRPALAPAVESLALLLGCLVVVLATARAATPLALGVLALVLGGLGWAGWAAFSRHGLLFDPALPALTVLLAFAAASVIRHIAGERRQRWIRLAFSRYVSPNLVEHLVAHPEQLALGGRRQVCSFVFTDLAGFTALMDRLDPAEAVALLNRYLDEMIGIAFRHQGTLDRIVGDAVAIMFSAPVLQADHACRALACAREMAAFGAAYAAELAAQGVPFGHTRVGVHTGEVIVGNFGGKAIFDYRALGDAVNTASRLEGANKYLGTQLCLSAATLAACPGATVRPVGRLMLRGRSEALMTYTTVEAEDGAHAAAYTAAYALLAAGEEGALTAFEKLAALRPEDALVRLHLARLHAGARDDLVVLEGK</sequence>
<dbReference type="CDD" id="cd07302">
    <property type="entry name" value="CHD"/>
    <property type="match status" value="1"/>
</dbReference>
<dbReference type="InterPro" id="IPR001054">
    <property type="entry name" value="A/G_cyclase"/>
</dbReference>